<feature type="transmembrane region" description="Helical" evidence="6">
    <location>
        <begin position="68"/>
        <end position="85"/>
    </location>
</feature>
<keyword evidence="5 6" id="KW-0472">Membrane</keyword>
<dbReference type="PANTHER" id="PTHR43461:SF1">
    <property type="entry name" value="TRANSMEMBRANE PROTEIN 256"/>
    <property type="match status" value="1"/>
</dbReference>
<dbReference type="Pfam" id="PF04241">
    <property type="entry name" value="DUF423"/>
    <property type="match status" value="1"/>
</dbReference>
<evidence type="ECO:0000313" key="8">
    <source>
        <dbReference type="Proteomes" id="UP000604341"/>
    </source>
</evidence>
<evidence type="ECO:0000256" key="6">
    <source>
        <dbReference type="SAM" id="Phobius"/>
    </source>
</evidence>
<evidence type="ECO:0000313" key="7">
    <source>
        <dbReference type="EMBL" id="GGL05512.1"/>
    </source>
</evidence>
<evidence type="ECO:0000256" key="5">
    <source>
        <dbReference type="ARBA" id="ARBA00023136"/>
    </source>
</evidence>
<comment type="caution">
    <text evidence="7">The sequence shown here is derived from an EMBL/GenBank/DDBJ whole genome shotgun (WGS) entry which is preliminary data.</text>
</comment>
<keyword evidence="4 6" id="KW-1133">Transmembrane helix</keyword>
<feature type="transmembrane region" description="Helical" evidence="6">
    <location>
        <begin position="91"/>
        <end position="112"/>
    </location>
</feature>
<organism evidence="7 8">
    <name type="scientific">Deinococcus radiotolerans</name>
    <dbReference type="NCBI Taxonomy" id="1309407"/>
    <lineage>
        <taxon>Bacteria</taxon>
        <taxon>Thermotogati</taxon>
        <taxon>Deinococcota</taxon>
        <taxon>Deinococci</taxon>
        <taxon>Deinococcales</taxon>
        <taxon>Deinococcaceae</taxon>
        <taxon>Deinococcus</taxon>
    </lineage>
</organism>
<comment type="similarity">
    <text evidence="2">Belongs to the UPF0382 family.</text>
</comment>
<name>A0ABQ2FLX3_9DEIO</name>
<accession>A0ABQ2FLX3</accession>
<evidence type="ECO:0000256" key="1">
    <source>
        <dbReference type="ARBA" id="ARBA00004141"/>
    </source>
</evidence>
<evidence type="ECO:0000256" key="2">
    <source>
        <dbReference type="ARBA" id="ARBA00009694"/>
    </source>
</evidence>
<keyword evidence="8" id="KW-1185">Reference proteome</keyword>
<dbReference type="PANTHER" id="PTHR43461">
    <property type="entry name" value="TRANSMEMBRANE PROTEIN 256"/>
    <property type="match status" value="1"/>
</dbReference>
<evidence type="ECO:0000256" key="3">
    <source>
        <dbReference type="ARBA" id="ARBA00022692"/>
    </source>
</evidence>
<gene>
    <name evidence="7" type="ORF">GCM10010844_25360</name>
</gene>
<keyword evidence="3 6" id="KW-0812">Transmembrane</keyword>
<dbReference type="InterPro" id="IPR006696">
    <property type="entry name" value="DUF423"/>
</dbReference>
<comment type="subcellular location">
    <subcellularLocation>
        <location evidence="1">Membrane</location>
        <topology evidence="1">Multi-pass membrane protein</topology>
    </subcellularLocation>
</comment>
<protein>
    <submittedName>
        <fullName evidence="7">DUF423 domain-containing protein</fullName>
    </submittedName>
</protein>
<sequence>MTPNRTLQSGAILAALAVALGAFAAHGLKARLDATLLADFETGARYQMYTALALLALGTQANQRRAPLFLLAGAVIFSGSLYVLALTGVKVLGAITPIGGALMIAGFVLAALDAAKVPRP</sequence>
<dbReference type="EMBL" id="BMPE01000007">
    <property type="protein sequence ID" value="GGL05512.1"/>
    <property type="molecule type" value="Genomic_DNA"/>
</dbReference>
<reference evidence="8" key="1">
    <citation type="journal article" date="2019" name="Int. J. Syst. Evol. Microbiol.">
        <title>The Global Catalogue of Microorganisms (GCM) 10K type strain sequencing project: providing services to taxonomists for standard genome sequencing and annotation.</title>
        <authorList>
            <consortium name="The Broad Institute Genomics Platform"/>
            <consortium name="The Broad Institute Genome Sequencing Center for Infectious Disease"/>
            <person name="Wu L."/>
            <person name="Ma J."/>
        </authorList>
    </citation>
    <scope>NUCLEOTIDE SEQUENCE [LARGE SCALE GENOMIC DNA]</scope>
    <source>
        <strain evidence="8">JCM 19173</strain>
    </source>
</reference>
<dbReference type="Proteomes" id="UP000604341">
    <property type="component" value="Unassembled WGS sequence"/>
</dbReference>
<proteinExistence type="inferred from homology"/>
<evidence type="ECO:0000256" key="4">
    <source>
        <dbReference type="ARBA" id="ARBA00022989"/>
    </source>
</evidence>
<dbReference type="RefSeq" id="WP_189069381.1">
    <property type="nucleotide sequence ID" value="NZ_BMPE01000007.1"/>
</dbReference>